<dbReference type="InterPro" id="IPR036318">
    <property type="entry name" value="FAD-bd_PCMH-like_sf"/>
</dbReference>
<keyword evidence="2" id="KW-0285">Flavoprotein</keyword>
<dbReference type="GO" id="GO:0008720">
    <property type="term" value="F:D-lactate dehydrogenase (NAD+) activity"/>
    <property type="evidence" value="ECO:0007669"/>
    <property type="project" value="TreeGrafter"/>
</dbReference>
<dbReference type="EMBL" id="AP025226">
    <property type="protein sequence ID" value="BDB98636.1"/>
    <property type="molecule type" value="Genomic_DNA"/>
</dbReference>
<reference evidence="6 7" key="1">
    <citation type="journal article" date="2022" name="Microbiol. Resour. Announc.">
        <title>Complete Genome Sequence of the Hyperthermophilic and Acidophilic Archaeon Saccharolobus caldissimus Strain HS-3T.</title>
        <authorList>
            <person name="Sakai H.D."/>
            <person name="Kurosawa N."/>
        </authorList>
    </citation>
    <scope>NUCLEOTIDE SEQUENCE [LARGE SCALE GENOMIC DNA]</scope>
    <source>
        <strain evidence="6 7">JCM32116</strain>
    </source>
</reference>
<dbReference type="GO" id="GO:0071949">
    <property type="term" value="F:FAD binding"/>
    <property type="evidence" value="ECO:0007669"/>
    <property type="project" value="InterPro"/>
</dbReference>
<dbReference type="InterPro" id="IPR004113">
    <property type="entry name" value="FAD-bd_oxidored_4_C"/>
</dbReference>
<dbReference type="InterPro" id="IPR016169">
    <property type="entry name" value="FAD-bd_PCMH_sub2"/>
</dbReference>
<sequence>MELSLIKRFEKEFSDRFTTDEKIIEEKSKAPYLVSPILSKMGKKALGVLFAKDEEDILNILKLCDEYRIPLVPRGAGTSTIGQVLPIYPSIILDMNNMKEVIEIDEKWVKVTPSVKVLRALDYLRRRGKELRVYPSSFYISTLGGYIAGGDVGIGSFQYGYHFDNNGINSVRVLGVIGKYTLNGKDSLAVAQAAGTTGVITEAELAIIDYEDWKDQLIRLNDLEGVVKVLKKLGEFRSKVRRITVEDYEALSLVGKDRVDKVGKWNVIVASTLSFGEEVNLRFLDELAFAAIYVTMSKLTKFKDYFYEVRLLSLDSFLRVVKQVKEALGSNVLIHGDVMTLRGEIIIYTVFISDKSNFEIIDSIMLKEGIPFEIHSIEVNDRVDEEYRLELMKKYKRIMDPHNILNPGKLRL</sequence>
<keyword evidence="7" id="KW-1185">Reference proteome</keyword>
<dbReference type="Pfam" id="PF01565">
    <property type="entry name" value="FAD_binding_4"/>
    <property type="match status" value="1"/>
</dbReference>
<evidence type="ECO:0000256" key="4">
    <source>
        <dbReference type="ARBA" id="ARBA00023002"/>
    </source>
</evidence>
<dbReference type="GeneID" id="68866388"/>
<dbReference type="PANTHER" id="PTHR11748:SF118">
    <property type="entry name" value="ALKYLDIHYDROXYACETONEPHOSPHATE SYNTHASE (PRECURSOR)"/>
    <property type="match status" value="1"/>
</dbReference>
<dbReference type="Gene3D" id="1.10.45.10">
    <property type="entry name" value="Vanillyl-alcohol Oxidase, Chain A, domain 4"/>
    <property type="match status" value="1"/>
</dbReference>
<dbReference type="Gene3D" id="3.30.465.10">
    <property type="match status" value="1"/>
</dbReference>
<dbReference type="SUPFAM" id="SSF55103">
    <property type="entry name" value="FAD-linked oxidases, C-terminal domain"/>
    <property type="match status" value="1"/>
</dbReference>
<dbReference type="Proteomes" id="UP001319921">
    <property type="component" value="Chromosome"/>
</dbReference>
<dbReference type="PANTHER" id="PTHR11748">
    <property type="entry name" value="D-LACTATE DEHYDROGENASE"/>
    <property type="match status" value="1"/>
</dbReference>
<dbReference type="PROSITE" id="PS51387">
    <property type="entry name" value="FAD_PCMH"/>
    <property type="match status" value="1"/>
</dbReference>
<name>A0AAQ4CS55_9CREN</name>
<evidence type="ECO:0000256" key="2">
    <source>
        <dbReference type="ARBA" id="ARBA00022630"/>
    </source>
</evidence>
<feature type="domain" description="FAD-binding PCMH-type" evidence="5">
    <location>
        <begin position="41"/>
        <end position="210"/>
    </location>
</feature>
<gene>
    <name evidence="6" type="ORF">SACC_16530</name>
</gene>
<dbReference type="InterPro" id="IPR016166">
    <property type="entry name" value="FAD-bd_PCMH"/>
</dbReference>
<proteinExistence type="predicted"/>
<dbReference type="SUPFAM" id="SSF56176">
    <property type="entry name" value="FAD-binding/transporter-associated domain-like"/>
    <property type="match status" value="1"/>
</dbReference>
<dbReference type="Pfam" id="PF02913">
    <property type="entry name" value="FAD-oxidase_C"/>
    <property type="match status" value="1"/>
</dbReference>
<keyword evidence="3" id="KW-0274">FAD</keyword>
<dbReference type="GO" id="GO:0004458">
    <property type="term" value="F:D-lactate dehydrogenase (cytochrome) activity"/>
    <property type="evidence" value="ECO:0007669"/>
    <property type="project" value="TreeGrafter"/>
</dbReference>
<dbReference type="InterPro" id="IPR006094">
    <property type="entry name" value="Oxid_FAD_bind_N"/>
</dbReference>
<evidence type="ECO:0000256" key="3">
    <source>
        <dbReference type="ARBA" id="ARBA00022827"/>
    </source>
</evidence>
<dbReference type="AlphaFoldDB" id="A0AAQ4CS55"/>
<protein>
    <submittedName>
        <fullName evidence="6">FAD-binding oxidoreductase</fullName>
    </submittedName>
</protein>
<evidence type="ECO:0000256" key="1">
    <source>
        <dbReference type="ARBA" id="ARBA00001974"/>
    </source>
</evidence>
<organism evidence="6 7">
    <name type="scientific">Saccharolobus caldissimus</name>
    <dbReference type="NCBI Taxonomy" id="1702097"/>
    <lineage>
        <taxon>Archaea</taxon>
        <taxon>Thermoproteota</taxon>
        <taxon>Thermoprotei</taxon>
        <taxon>Sulfolobales</taxon>
        <taxon>Sulfolobaceae</taxon>
        <taxon>Saccharolobus</taxon>
    </lineage>
</organism>
<dbReference type="GO" id="GO:1903457">
    <property type="term" value="P:lactate catabolic process"/>
    <property type="evidence" value="ECO:0007669"/>
    <property type="project" value="TreeGrafter"/>
</dbReference>
<accession>A0AAQ4CS55</accession>
<evidence type="ECO:0000313" key="7">
    <source>
        <dbReference type="Proteomes" id="UP001319921"/>
    </source>
</evidence>
<dbReference type="RefSeq" id="WP_229572477.1">
    <property type="nucleotide sequence ID" value="NZ_AP025226.1"/>
</dbReference>
<evidence type="ECO:0000259" key="5">
    <source>
        <dbReference type="PROSITE" id="PS51387"/>
    </source>
</evidence>
<dbReference type="InterPro" id="IPR016171">
    <property type="entry name" value="Vanillyl_alc_oxidase_C-sub2"/>
</dbReference>
<keyword evidence="4" id="KW-0560">Oxidoreductase</keyword>
<dbReference type="KEGG" id="scas:SACC_16530"/>
<dbReference type="InterPro" id="IPR016164">
    <property type="entry name" value="FAD-linked_Oxase-like_C"/>
</dbReference>
<evidence type="ECO:0000313" key="6">
    <source>
        <dbReference type="EMBL" id="BDB98636.1"/>
    </source>
</evidence>
<comment type="cofactor">
    <cofactor evidence="1">
        <name>FAD</name>
        <dbReference type="ChEBI" id="CHEBI:57692"/>
    </cofactor>
</comment>